<protein>
    <submittedName>
        <fullName evidence="1">Uncharacterized protein</fullName>
    </submittedName>
</protein>
<dbReference type="EMBL" id="SRLO01000338">
    <property type="protein sequence ID" value="TNN60234.1"/>
    <property type="molecule type" value="Genomic_DNA"/>
</dbReference>
<sequence>MTAFWMCTSSRRSAIFLIVSSSREAMNSGVTVKRLRLKYLPDEPLGVVHGVLRVAVGQLHGFVSGQHRGGGERHGARDALPPLFVRDHLHVAAARVKHADRAERGAQIQADHFGFRGRQVLLAQSSLGVALTCVAAFSSGEELAPVLGVFDVQLDQVFLLQVLQVVHRLVAVEQQGRGVLLRHKCGLH</sequence>
<keyword evidence="2" id="KW-1185">Reference proteome</keyword>
<name>A0A4Z2H5W6_9TELE</name>
<evidence type="ECO:0000313" key="2">
    <source>
        <dbReference type="Proteomes" id="UP000314294"/>
    </source>
</evidence>
<comment type="caution">
    <text evidence="1">The sequence shown here is derived from an EMBL/GenBank/DDBJ whole genome shotgun (WGS) entry which is preliminary data.</text>
</comment>
<dbReference type="Proteomes" id="UP000314294">
    <property type="component" value="Unassembled WGS sequence"/>
</dbReference>
<proteinExistence type="predicted"/>
<organism evidence="1 2">
    <name type="scientific">Liparis tanakae</name>
    <name type="common">Tanaka's snailfish</name>
    <dbReference type="NCBI Taxonomy" id="230148"/>
    <lineage>
        <taxon>Eukaryota</taxon>
        <taxon>Metazoa</taxon>
        <taxon>Chordata</taxon>
        <taxon>Craniata</taxon>
        <taxon>Vertebrata</taxon>
        <taxon>Euteleostomi</taxon>
        <taxon>Actinopterygii</taxon>
        <taxon>Neopterygii</taxon>
        <taxon>Teleostei</taxon>
        <taxon>Neoteleostei</taxon>
        <taxon>Acanthomorphata</taxon>
        <taxon>Eupercaria</taxon>
        <taxon>Perciformes</taxon>
        <taxon>Cottioidei</taxon>
        <taxon>Cottales</taxon>
        <taxon>Liparidae</taxon>
        <taxon>Liparis</taxon>
    </lineage>
</organism>
<evidence type="ECO:0000313" key="1">
    <source>
        <dbReference type="EMBL" id="TNN60234.1"/>
    </source>
</evidence>
<reference evidence="1 2" key="1">
    <citation type="submission" date="2019-03" db="EMBL/GenBank/DDBJ databases">
        <title>First draft genome of Liparis tanakae, snailfish: a comprehensive survey of snailfish specific genes.</title>
        <authorList>
            <person name="Kim W."/>
            <person name="Song I."/>
            <person name="Jeong J.-H."/>
            <person name="Kim D."/>
            <person name="Kim S."/>
            <person name="Ryu S."/>
            <person name="Song J.Y."/>
            <person name="Lee S.K."/>
        </authorList>
    </citation>
    <scope>NUCLEOTIDE SEQUENCE [LARGE SCALE GENOMIC DNA]</scope>
    <source>
        <tissue evidence="1">Muscle</tissue>
    </source>
</reference>
<accession>A0A4Z2H5W6</accession>
<gene>
    <name evidence="1" type="ORF">EYF80_029569</name>
</gene>
<dbReference type="AlphaFoldDB" id="A0A4Z2H5W6"/>